<dbReference type="RefSeq" id="WP_084115486.1">
    <property type="nucleotide sequence ID" value="NZ_FWXH01000005.1"/>
</dbReference>
<reference evidence="1 2" key="1">
    <citation type="submission" date="2017-04" db="EMBL/GenBank/DDBJ databases">
        <authorList>
            <person name="Afonso C.L."/>
            <person name="Miller P.J."/>
            <person name="Scott M.A."/>
            <person name="Spackman E."/>
            <person name="Goraichik I."/>
            <person name="Dimitrov K.M."/>
            <person name="Suarez D.L."/>
            <person name="Swayne D.E."/>
        </authorList>
    </citation>
    <scope>NUCLEOTIDE SEQUENCE [LARGE SCALE GENOMIC DNA]</scope>
    <source>
        <strain evidence="1 2">DSM 12555</strain>
    </source>
</reference>
<keyword evidence="2" id="KW-1185">Reference proteome</keyword>
<accession>A0A1W1XHA0</accession>
<dbReference type="AlphaFoldDB" id="A0A1W1XHA0"/>
<organism evidence="1 2">
    <name type="scientific">Clostridium acidisoli DSM 12555</name>
    <dbReference type="NCBI Taxonomy" id="1121291"/>
    <lineage>
        <taxon>Bacteria</taxon>
        <taxon>Bacillati</taxon>
        <taxon>Bacillota</taxon>
        <taxon>Clostridia</taxon>
        <taxon>Eubacteriales</taxon>
        <taxon>Clostridiaceae</taxon>
        <taxon>Clostridium</taxon>
    </lineage>
</organism>
<protein>
    <submittedName>
        <fullName evidence="1">Uncharacterized protein</fullName>
    </submittedName>
</protein>
<proteinExistence type="predicted"/>
<dbReference type="Proteomes" id="UP000192468">
    <property type="component" value="Unassembled WGS sequence"/>
</dbReference>
<evidence type="ECO:0000313" key="1">
    <source>
        <dbReference type="EMBL" id="SMC23386.1"/>
    </source>
</evidence>
<name>A0A1W1XHA0_9CLOT</name>
<dbReference type="EMBL" id="FWXH01000005">
    <property type="protein sequence ID" value="SMC23386.1"/>
    <property type="molecule type" value="Genomic_DNA"/>
</dbReference>
<dbReference type="OrthoDB" id="2168558at2"/>
<sequence>MFLQEAIKGDTKGGSNPEISLNPKLKKYVCDSFEGIGKESQDNFNKYLRENIWCNEMLSNADKIDIMIANFHKLTPEQKVNFNVSNDVRVIKNDEKSNWGEWPDIDWLDLPELNKDTAKDVYNEVTGKMDIIIHKMNVLFVILKMSMQEMAINLMRHIIKMQLIL</sequence>
<evidence type="ECO:0000313" key="2">
    <source>
        <dbReference type="Proteomes" id="UP000192468"/>
    </source>
</evidence>
<gene>
    <name evidence="1" type="ORF">SAMN02745134_01902</name>
</gene>